<reference evidence="2 3" key="1">
    <citation type="submission" date="2020-04" db="EMBL/GenBank/DDBJ databases">
        <authorList>
            <person name="De Canck E."/>
        </authorList>
    </citation>
    <scope>NUCLEOTIDE SEQUENCE [LARGE SCALE GENOMIC DNA]</scope>
    <source>
        <strain evidence="2 3">LMG 29739</strain>
    </source>
</reference>
<feature type="region of interest" description="Disordered" evidence="1">
    <location>
        <begin position="18"/>
        <end position="52"/>
    </location>
</feature>
<dbReference type="RefSeq" id="WP_175110113.1">
    <property type="nucleotide sequence ID" value="NZ_CADIKF010000007.1"/>
</dbReference>
<keyword evidence="3" id="KW-1185">Reference proteome</keyword>
<organism evidence="2 3">
    <name type="scientific">Paraburkholderia solisilvae</name>
    <dbReference type="NCBI Taxonomy" id="624376"/>
    <lineage>
        <taxon>Bacteria</taxon>
        <taxon>Pseudomonadati</taxon>
        <taxon>Pseudomonadota</taxon>
        <taxon>Betaproteobacteria</taxon>
        <taxon>Burkholderiales</taxon>
        <taxon>Burkholderiaceae</taxon>
        <taxon>Paraburkholderia</taxon>
    </lineage>
</organism>
<evidence type="ECO:0000313" key="2">
    <source>
        <dbReference type="EMBL" id="CAB3751742.1"/>
    </source>
</evidence>
<accession>A0A6J5DEZ8</accession>
<evidence type="ECO:0000313" key="3">
    <source>
        <dbReference type="Proteomes" id="UP000494329"/>
    </source>
</evidence>
<proteinExistence type="predicted"/>
<name>A0A6J5DEZ8_9BURK</name>
<dbReference type="AlphaFoldDB" id="A0A6J5DEZ8"/>
<evidence type="ECO:0000256" key="1">
    <source>
        <dbReference type="SAM" id="MobiDB-lite"/>
    </source>
</evidence>
<protein>
    <recommendedName>
        <fullName evidence="4">t-SNARE coiled-coil homology domain-containing protein</fullName>
    </recommendedName>
</protein>
<sequence length="177" mass="19136">MQTINVSGNQQVQFYNYEHGEDNQPGNPQAPIHSRSPAGDPNVQSEDGRNDSRIFKDRWLTPLQSRFEALSNQVAGVAGNINSLSGQIGGLSKSVDNVQNGVTNVQDKFGDLDRSIGQVNKNIESLNVQTSQNQTSLGNIETTLGKLGPKIESTASEVTGLKDFEQWVKQNGGNSGH</sequence>
<dbReference type="Gene3D" id="1.20.5.340">
    <property type="match status" value="1"/>
</dbReference>
<gene>
    <name evidence="2" type="ORF">LMG29739_01371</name>
</gene>
<evidence type="ECO:0008006" key="4">
    <source>
        <dbReference type="Google" id="ProtNLM"/>
    </source>
</evidence>
<dbReference type="EMBL" id="CADIKF010000007">
    <property type="protein sequence ID" value="CAB3751742.1"/>
    <property type="molecule type" value="Genomic_DNA"/>
</dbReference>
<dbReference type="Proteomes" id="UP000494329">
    <property type="component" value="Unassembled WGS sequence"/>
</dbReference>